<feature type="region of interest" description="Disordered" evidence="2">
    <location>
        <begin position="311"/>
        <end position="344"/>
    </location>
</feature>
<dbReference type="OrthoDB" id="6784809at2759"/>
<keyword evidence="4" id="KW-1185">Reference proteome</keyword>
<feature type="compositionally biased region" description="Polar residues" evidence="2">
    <location>
        <begin position="84"/>
        <end position="96"/>
    </location>
</feature>
<dbReference type="EMBL" id="QDEB01077549">
    <property type="protein sequence ID" value="RZC34694.1"/>
    <property type="molecule type" value="Genomic_DNA"/>
</dbReference>
<evidence type="ECO:0000256" key="2">
    <source>
        <dbReference type="SAM" id="MobiDB-lite"/>
    </source>
</evidence>
<dbReference type="AlphaFoldDB" id="A0A482VPP6"/>
<gene>
    <name evidence="3" type="ORF">BDFB_008247</name>
</gene>
<keyword evidence="1" id="KW-0175">Coiled coil</keyword>
<evidence type="ECO:0000313" key="4">
    <source>
        <dbReference type="Proteomes" id="UP000292052"/>
    </source>
</evidence>
<feature type="compositionally biased region" description="Basic and acidic residues" evidence="2">
    <location>
        <begin position="780"/>
        <end position="789"/>
    </location>
</feature>
<dbReference type="Proteomes" id="UP000292052">
    <property type="component" value="Unassembled WGS sequence"/>
</dbReference>
<organism evidence="3 4">
    <name type="scientific">Asbolus verrucosus</name>
    <name type="common">Desert ironclad beetle</name>
    <dbReference type="NCBI Taxonomy" id="1661398"/>
    <lineage>
        <taxon>Eukaryota</taxon>
        <taxon>Metazoa</taxon>
        <taxon>Ecdysozoa</taxon>
        <taxon>Arthropoda</taxon>
        <taxon>Hexapoda</taxon>
        <taxon>Insecta</taxon>
        <taxon>Pterygota</taxon>
        <taxon>Neoptera</taxon>
        <taxon>Endopterygota</taxon>
        <taxon>Coleoptera</taxon>
        <taxon>Polyphaga</taxon>
        <taxon>Cucujiformia</taxon>
        <taxon>Tenebrionidae</taxon>
        <taxon>Pimeliinae</taxon>
        <taxon>Asbolus</taxon>
    </lineage>
</organism>
<sequence>MAKLSEAKARALSNRAKIRATSARIKNHLVRAPGSPRTKRYASEDFDETVAEPPSFGEHDPVLLHVCSLEDDGDSSEKKAASNFPRSHSEPQTANNYHIIRTMSLPEENREMRMEEALDQAFAELMEARRALDKIEEENGREPEIESPQGHDLRGADADPHIHSGIHTHQHSIVHNPLFPSSNAQIAVPGFSLNINQNHQNVPLISHGSQISPLHGTLYQNHHNVPLISHNSGILPVHASTIIPQTHLRTSEGEVQSKDPEAESPLPELHQHHQFPVFPKGGVLDHLISHHDVDVNEGLKPQVPHIDTADIVTPFDQNQNQRSFREETEDSPPPSEEIQRESTFDPFNEKDDVMDFLSRHRFRETLPMHYVGDTSREASPTLHKKKKKFKFQPQYYPSYQTAYMRPNFYHNFNYYREAEDSPLAAPNLFNFPARRDTDFFQKKRSVDDQLDAILGKQRQIVDSLQKQSKNDEDLKLVADIGNRTVTELEQQRKRVSKRSIPLTRLISDPNIRLDVPQTIENFGTATRNAFEDERAPMYHLKHMVGSSKNALLSAMRIPPQNMIIPTDYEIVKSTDRVGAINPNLRSRSRQDPDDPLGFSHTFKRVGEMVRESIKSGQDTAAHISDIAHDAKNILHSARHSAPRLIIPYSQIPAIQDSRKRPPSKAILITPRILDLAQERSGKKSDSRPNFVRLGHLMDAVGISNPNAKNLDLQKIIFEPRRVSQAKVDERLAQLYSRFRDNFEDDDADTVGEALSTLEDAKISVGAKNLGDLLLRMKNELLRSNPEEPKKKKYKSKKKKKQETREMGTFIENLFDGSEEVKNETVGDSLYLSPELLHPFMGRASETQLHDFLRDNGNENKTPSDHYRMDHGGHHNDSNLGYVLGAINPLMFERMYNQTVQIKNDKNENQENLFGGRLQETNPEPTVGTIMALNGPMLKPFMGEVQPEAIEKFLDTYNGNENEIVEKDE</sequence>
<protein>
    <submittedName>
        <fullName evidence="3">Uncharacterized protein</fullName>
    </submittedName>
</protein>
<feature type="region of interest" description="Disordered" evidence="2">
    <location>
        <begin position="1"/>
        <end position="99"/>
    </location>
</feature>
<name>A0A482VPP6_ASBVE</name>
<comment type="caution">
    <text evidence="3">The sequence shown here is derived from an EMBL/GenBank/DDBJ whole genome shotgun (WGS) entry which is preliminary data.</text>
</comment>
<proteinExistence type="predicted"/>
<feature type="coiled-coil region" evidence="1">
    <location>
        <begin position="111"/>
        <end position="138"/>
    </location>
</feature>
<evidence type="ECO:0000313" key="3">
    <source>
        <dbReference type="EMBL" id="RZC34694.1"/>
    </source>
</evidence>
<evidence type="ECO:0000256" key="1">
    <source>
        <dbReference type="SAM" id="Coils"/>
    </source>
</evidence>
<feature type="region of interest" description="Disordered" evidence="2">
    <location>
        <begin position="780"/>
        <end position="804"/>
    </location>
</feature>
<feature type="compositionally biased region" description="Basic residues" evidence="2">
    <location>
        <begin position="790"/>
        <end position="801"/>
    </location>
</feature>
<accession>A0A482VPP6</accession>
<reference evidence="3 4" key="1">
    <citation type="submission" date="2017-03" db="EMBL/GenBank/DDBJ databases">
        <title>Genome of the blue death feigning beetle - Asbolus verrucosus.</title>
        <authorList>
            <person name="Rider S.D."/>
        </authorList>
    </citation>
    <scope>NUCLEOTIDE SEQUENCE [LARGE SCALE GENOMIC DNA]</scope>
    <source>
        <strain evidence="3">Butters</strain>
        <tissue evidence="3">Head and leg muscle</tissue>
    </source>
</reference>